<accession>A0A3D4S3X6</accession>
<name>A0A3D4S3X6_9ENTE</name>
<dbReference type="PANTHER" id="PTHR30246:SF1">
    <property type="entry name" value="2-DEHYDRO-3-DEOXY-6-PHOSPHOGALACTONATE ALDOLASE-RELATED"/>
    <property type="match status" value="1"/>
</dbReference>
<reference evidence="6 7" key="1">
    <citation type="journal article" date="2018" name="Nat. Biotechnol.">
        <title>A standardized bacterial taxonomy based on genome phylogeny substantially revises the tree of life.</title>
        <authorList>
            <person name="Parks D.H."/>
            <person name="Chuvochina M."/>
            <person name="Waite D.W."/>
            <person name="Rinke C."/>
            <person name="Skarshewski A."/>
            <person name="Chaumeil P.A."/>
            <person name="Hugenholtz P."/>
        </authorList>
    </citation>
    <scope>NUCLEOTIDE SEQUENCE [LARGE SCALE GENOMIC DNA]</scope>
    <source>
        <strain evidence="6">UBA11306</strain>
    </source>
</reference>
<dbReference type="EMBL" id="DQHO01000011">
    <property type="protein sequence ID" value="HCS93336.1"/>
    <property type="molecule type" value="Genomic_DNA"/>
</dbReference>
<dbReference type="Gene3D" id="3.20.20.70">
    <property type="entry name" value="Aldolase class I"/>
    <property type="match status" value="1"/>
</dbReference>
<evidence type="ECO:0000313" key="7">
    <source>
        <dbReference type="Proteomes" id="UP000262195"/>
    </source>
</evidence>
<keyword evidence="5" id="KW-0119">Carbohydrate metabolism</keyword>
<proteinExistence type="inferred from homology"/>
<evidence type="ECO:0000256" key="2">
    <source>
        <dbReference type="ARBA" id="ARBA00006906"/>
    </source>
</evidence>
<dbReference type="GO" id="GO:0016829">
    <property type="term" value="F:lyase activity"/>
    <property type="evidence" value="ECO:0007669"/>
    <property type="project" value="UniProtKB-KW"/>
</dbReference>
<dbReference type="PANTHER" id="PTHR30246">
    <property type="entry name" value="2-KETO-3-DEOXY-6-PHOSPHOGLUCONATE ALDOLASE"/>
    <property type="match status" value="1"/>
</dbReference>
<evidence type="ECO:0000313" key="6">
    <source>
        <dbReference type="EMBL" id="HCS93336.1"/>
    </source>
</evidence>
<organism evidence="6 7">
    <name type="scientific">Bavariicoccus seileri</name>
    <dbReference type="NCBI Taxonomy" id="549685"/>
    <lineage>
        <taxon>Bacteria</taxon>
        <taxon>Bacillati</taxon>
        <taxon>Bacillota</taxon>
        <taxon>Bacilli</taxon>
        <taxon>Lactobacillales</taxon>
        <taxon>Enterococcaceae</taxon>
        <taxon>Bavariicoccus</taxon>
    </lineage>
</organism>
<comment type="similarity">
    <text evidence="2">Belongs to the KHG/KDPG aldolase family.</text>
</comment>
<evidence type="ECO:0000256" key="1">
    <source>
        <dbReference type="ARBA" id="ARBA00004761"/>
    </source>
</evidence>
<gene>
    <name evidence="6" type="ORF">DIW15_01340</name>
</gene>
<dbReference type="InterPro" id="IPR013785">
    <property type="entry name" value="Aldolase_TIM"/>
</dbReference>
<dbReference type="Pfam" id="PF01081">
    <property type="entry name" value="Aldolase"/>
    <property type="match status" value="1"/>
</dbReference>
<comment type="subunit">
    <text evidence="3">Homotrimer.</text>
</comment>
<dbReference type="CDD" id="cd00452">
    <property type="entry name" value="KDPG_aldolase"/>
    <property type="match status" value="1"/>
</dbReference>
<protein>
    <submittedName>
        <fullName evidence="6">2-dehydro-3-deoxyphosphogluconate aldolase</fullName>
    </submittedName>
</protein>
<dbReference type="SUPFAM" id="SSF51569">
    <property type="entry name" value="Aldolase"/>
    <property type="match status" value="1"/>
</dbReference>
<evidence type="ECO:0000256" key="5">
    <source>
        <dbReference type="ARBA" id="ARBA00023277"/>
    </source>
</evidence>
<dbReference type="Proteomes" id="UP000262195">
    <property type="component" value="Unassembled WGS sequence"/>
</dbReference>
<dbReference type="AlphaFoldDB" id="A0A3D4S3X6"/>
<dbReference type="STRING" id="1121105.GCA_000421665_01760"/>
<comment type="pathway">
    <text evidence="1">Carbohydrate acid metabolism.</text>
</comment>
<evidence type="ECO:0000256" key="4">
    <source>
        <dbReference type="ARBA" id="ARBA00023239"/>
    </source>
</evidence>
<sequence>MKKEDYPRFTIIMRGYTKEQATEIVRAASDFGKHFAVEVTLNTPNALDIINDLNEKFGNLIAIGAGTVRTLAEAKAAVSKGAKFLLGPHTFSKDMIDYCHSKEVVTIPAAMTPSEINQMLVAGADIIKIFPAAVVTPRFFKDVQAPLGKLPLMAVGGVSTLNAQEYLDNGASYLGMGSKMFDAEVLETLDQSGLKETYRKLIQLH</sequence>
<comment type="caution">
    <text evidence="6">The sequence shown here is derived from an EMBL/GenBank/DDBJ whole genome shotgun (WGS) entry which is preliminary data.</text>
</comment>
<evidence type="ECO:0000256" key="3">
    <source>
        <dbReference type="ARBA" id="ARBA00011233"/>
    </source>
</evidence>
<dbReference type="InterPro" id="IPR000887">
    <property type="entry name" value="Aldlse_KDPG_KHG"/>
</dbReference>
<keyword evidence="4" id="KW-0456">Lyase</keyword>